<dbReference type="FunFam" id="3.40.50.300:FF:000016">
    <property type="entry name" value="Oligopeptide ABC transporter ATP-binding component"/>
    <property type="match status" value="2"/>
</dbReference>
<dbReference type="InterPro" id="IPR003593">
    <property type="entry name" value="AAA+_ATPase"/>
</dbReference>
<evidence type="ECO:0000256" key="1">
    <source>
        <dbReference type="ARBA" id="ARBA00004202"/>
    </source>
</evidence>
<comment type="similarity">
    <text evidence="2">Belongs to the ABC transporter superfamily.</text>
</comment>
<keyword evidence="3" id="KW-0813">Transport</keyword>
<dbReference type="NCBIfam" id="NF008453">
    <property type="entry name" value="PRK11308.1"/>
    <property type="match status" value="2"/>
</dbReference>
<proteinExistence type="inferred from homology"/>
<dbReference type="Gene3D" id="3.40.50.300">
    <property type="entry name" value="P-loop containing nucleotide triphosphate hydrolases"/>
    <property type="match status" value="2"/>
</dbReference>
<evidence type="ECO:0000256" key="5">
    <source>
        <dbReference type="ARBA" id="ARBA00022741"/>
    </source>
</evidence>
<dbReference type="PANTHER" id="PTHR43297:SF2">
    <property type="entry name" value="DIPEPTIDE TRANSPORT ATP-BINDING PROTEIN DPPD"/>
    <property type="match status" value="1"/>
</dbReference>
<name>A0A919Y8P8_9BACL</name>
<feature type="domain" description="ABC transporter" evidence="8">
    <location>
        <begin position="358"/>
        <end position="604"/>
    </location>
</feature>
<dbReference type="InterPro" id="IPR017871">
    <property type="entry name" value="ABC_transporter-like_CS"/>
</dbReference>
<evidence type="ECO:0000256" key="3">
    <source>
        <dbReference type="ARBA" id="ARBA00022448"/>
    </source>
</evidence>
<dbReference type="SUPFAM" id="SSF52540">
    <property type="entry name" value="P-loop containing nucleoside triphosphate hydrolases"/>
    <property type="match status" value="2"/>
</dbReference>
<keyword evidence="10" id="KW-1185">Reference proteome</keyword>
<dbReference type="EMBL" id="BORT01000006">
    <property type="protein sequence ID" value="GIO47046.1"/>
    <property type="molecule type" value="Genomic_DNA"/>
</dbReference>
<protein>
    <submittedName>
        <fullName evidence="9">Oligopeptide ABC transporter ATP-binding protein OppF</fullName>
    </submittedName>
</protein>
<evidence type="ECO:0000313" key="9">
    <source>
        <dbReference type="EMBL" id="GIO47046.1"/>
    </source>
</evidence>
<evidence type="ECO:0000256" key="7">
    <source>
        <dbReference type="ARBA" id="ARBA00023136"/>
    </source>
</evidence>
<keyword evidence="7" id="KW-0472">Membrane</keyword>
<dbReference type="Pfam" id="PF00005">
    <property type="entry name" value="ABC_tran"/>
    <property type="match status" value="2"/>
</dbReference>
<dbReference type="PROSITE" id="PS50893">
    <property type="entry name" value="ABC_TRANSPORTER_2"/>
    <property type="match status" value="2"/>
</dbReference>
<dbReference type="Proteomes" id="UP000682811">
    <property type="component" value="Unassembled WGS sequence"/>
</dbReference>
<dbReference type="InterPro" id="IPR027417">
    <property type="entry name" value="P-loop_NTPase"/>
</dbReference>
<dbReference type="GO" id="GO:0005886">
    <property type="term" value="C:plasma membrane"/>
    <property type="evidence" value="ECO:0007669"/>
    <property type="project" value="UniProtKB-SubCell"/>
</dbReference>
<dbReference type="GO" id="GO:0015833">
    <property type="term" value="P:peptide transport"/>
    <property type="evidence" value="ECO:0007669"/>
    <property type="project" value="InterPro"/>
</dbReference>
<dbReference type="AlphaFoldDB" id="A0A919Y8P8"/>
<dbReference type="GO" id="GO:0016887">
    <property type="term" value="F:ATP hydrolysis activity"/>
    <property type="evidence" value="ECO:0007669"/>
    <property type="project" value="InterPro"/>
</dbReference>
<dbReference type="InterPro" id="IPR050388">
    <property type="entry name" value="ABC_Ni/Peptide_Import"/>
</dbReference>
<dbReference type="PROSITE" id="PS00211">
    <property type="entry name" value="ABC_TRANSPORTER_1"/>
    <property type="match status" value="2"/>
</dbReference>
<feature type="domain" description="ABC transporter" evidence="8">
    <location>
        <begin position="5"/>
        <end position="256"/>
    </location>
</feature>
<dbReference type="InterPro" id="IPR003439">
    <property type="entry name" value="ABC_transporter-like_ATP-bd"/>
</dbReference>
<dbReference type="InterPro" id="IPR013563">
    <property type="entry name" value="Oligopep_ABC_C"/>
</dbReference>
<keyword evidence="6 9" id="KW-0067">ATP-binding</keyword>
<gene>
    <name evidence="9" type="primary">oppD_2</name>
    <name evidence="9" type="ORF">J34TS1_18110</name>
</gene>
<dbReference type="PANTHER" id="PTHR43297">
    <property type="entry name" value="OLIGOPEPTIDE TRANSPORT ATP-BINDING PROTEIN APPD"/>
    <property type="match status" value="1"/>
</dbReference>
<evidence type="ECO:0000256" key="2">
    <source>
        <dbReference type="ARBA" id="ARBA00005417"/>
    </source>
</evidence>
<dbReference type="SMART" id="SM00382">
    <property type="entry name" value="AAA"/>
    <property type="match status" value="2"/>
</dbReference>
<dbReference type="Pfam" id="PF08352">
    <property type="entry name" value="oligo_HPY"/>
    <property type="match status" value="2"/>
</dbReference>
<keyword evidence="5" id="KW-0547">Nucleotide-binding</keyword>
<reference evidence="9 10" key="1">
    <citation type="submission" date="2021-03" db="EMBL/GenBank/DDBJ databases">
        <title>Antimicrobial resistance genes in bacteria isolated from Japanese honey, and their potential for conferring macrolide and lincosamide resistance in the American foulbrood pathogen Paenibacillus larvae.</title>
        <authorList>
            <person name="Okamoto M."/>
            <person name="Kumagai M."/>
            <person name="Kanamori H."/>
            <person name="Takamatsu D."/>
        </authorList>
    </citation>
    <scope>NUCLEOTIDE SEQUENCE [LARGE SCALE GENOMIC DNA]</scope>
    <source>
        <strain evidence="9 10">J34TS1</strain>
    </source>
</reference>
<evidence type="ECO:0000259" key="8">
    <source>
        <dbReference type="PROSITE" id="PS50893"/>
    </source>
</evidence>
<accession>A0A919Y8P8</accession>
<dbReference type="NCBIfam" id="NF007739">
    <property type="entry name" value="PRK10419.1"/>
    <property type="match status" value="2"/>
</dbReference>
<evidence type="ECO:0000256" key="4">
    <source>
        <dbReference type="ARBA" id="ARBA00022475"/>
    </source>
</evidence>
<comment type="subcellular location">
    <subcellularLocation>
        <location evidence="1">Cell membrane</location>
        <topology evidence="1">Peripheral membrane protein</topology>
    </subcellularLocation>
</comment>
<dbReference type="CDD" id="cd03257">
    <property type="entry name" value="ABC_NikE_OppD_transporters"/>
    <property type="match status" value="2"/>
</dbReference>
<dbReference type="NCBIfam" id="TIGR01727">
    <property type="entry name" value="oligo_HPY"/>
    <property type="match status" value="1"/>
</dbReference>
<evidence type="ECO:0000313" key="10">
    <source>
        <dbReference type="Proteomes" id="UP000682811"/>
    </source>
</evidence>
<sequence length="664" mass="74083">MVENLVIKDLAVTFNTYAGEVQAVRGVSFQLQKGETLAIVGESGSGKSVMVKSIMRLIDKSIGSIKQGEVWFEGEDLLQKTEKQMQGIRGSYISIITQDPMTSLNPTMTVGNQIMECIRKHQRVSRSKAKREAIELLEMVGIPNPELRIKQYPHQFSGGMRQRVSIAIALACKPKILIADEPTTALDVTVQAQILELLKNLQSKLGMSIIFITHDLGVVAGLAERVIVMYAGKAVEVGTVDEIFYDPRHPYTWGLLGSMPGLHAEEGTLYSIPGTPPNMMSLPKGDAFAPRNKYSLKIDFMEEPPMFQISPTHYAATWLLHEHAPKISRPYVSPSQRELHLHDPDKAKTLQAAREKLVAVENLKKYFPLGKGQIHKAVDGLTFDIYKGETLGLVGESGCGKSTTGRTLIGLYTATSGKVLYGGENISGLNSLEKRQQMSRRMQMIFQDPYSTLNPRMTVADIIAEGVDIHRFAKDAGQRREFVYQLLEAVGLNRDHANRYPHEFSGGQRQRIGIARALAVSPEFIIADEPISALDVSVQAQVVNLLKHLQKEKGLTYLFIAHDLSMVKHISDRIAVMYRGRIVELADSAELYENPLHPYTRSLLSAIPVPDPVVERKRKRIVFDHAMYAKNDASRVFREVERGHWVACTDEGVEPALRQHQART</sequence>
<keyword evidence="4" id="KW-1003">Cell membrane</keyword>
<evidence type="ECO:0000256" key="6">
    <source>
        <dbReference type="ARBA" id="ARBA00022840"/>
    </source>
</evidence>
<organism evidence="9 10">
    <name type="scientific">Paenibacillus azoreducens</name>
    <dbReference type="NCBI Taxonomy" id="116718"/>
    <lineage>
        <taxon>Bacteria</taxon>
        <taxon>Bacillati</taxon>
        <taxon>Bacillota</taxon>
        <taxon>Bacilli</taxon>
        <taxon>Bacillales</taxon>
        <taxon>Paenibacillaceae</taxon>
        <taxon>Paenibacillus</taxon>
    </lineage>
</organism>
<dbReference type="GO" id="GO:0005524">
    <property type="term" value="F:ATP binding"/>
    <property type="evidence" value="ECO:0007669"/>
    <property type="project" value="UniProtKB-KW"/>
</dbReference>
<dbReference type="RefSeq" id="WP_212977974.1">
    <property type="nucleotide sequence ID" value="NZ_AP025343.1"/>
</dbReference>
<comment type="caution">
    <text evidence="9">The sequence shown here is derived from an EMBL/GenBank/DDBJ whole genome shotgun (WGS) entry which is preliminary data.</text>
</comment>